<reference evidence="2" key="2">
    <citation type="submission" date="2025-08" db="UniProtKB">
        <authorList>
            <consortium name="Ensembl"/>
        </authorList>
    </citation>
    <scope>IDENTIFICATION</scope>
</reference>
<dbReference type="GO" id="GO:0005615">
    <property type="term" value="C:extracellular space"/>
    <property type="evidence" value="ECO:0000318"/>
    <property type="project" value="GO_Central"/>
</dbReference>
<name>F6YTT8_MONDO</name>
<dbReference type="GO" id="GO:1901741">
    <property type="term" value="P:positive regulation of myoblast fusion"/>
    <property type="evidence" value="ECO:0000318"/>
    <property type="project" value="GO_Central"/>
</dbReference>
<dbReference type="PANTHER" id="PTHR34829">
    <property type="entry name" value="SECRETOGLOBIN FAMILY 3A MEMBER 2"/>
    <property type="match status" value="1"/>
</dbReference>
<reference evidence="2" key="3">
    <citation type="submission" date="2025-09" db="UniProtKB">
        <authorList>
            <consortium name="Ensembl"/>
        </authorList>
    </citation>
    <scope>IDENTIFICATION</scope>
</reference>
<dbReference type="InterPro" id="IPR040301">
    <property type="entry name" value="Secretoglobin_3A"/>
</dbReference>
<evidence type="ECO:0000313" key="3">
    <source>
        <dbReference type="Proteomes" id="UP000002280"/>
    </source>
</evidence>
<dbReference type="HOGENOM" id="CLU_146812_1_0_1"/>
<dbReference type="Ensembl" id="ENSMODT00000004907.3">
    <property type="protein sequence ID" value="ENSMODP00000004804.3"/>
    <property type="gene ID" value="ENSMODG00000003922.3"/>
</dbReference>
<dbReference type="FunCoup" id="F6YTT8">
    <property type="interactions" value="24"/>
</dbReference>
<proteinExistence type="predicted"/>
<dbReference type="Proteomes" id="UP000002280">
    <property type="component" value="Chromosome 1"/>
</dbReference>
<evidence type="ECO:0008006" key="4">
    <source>
        <dbReference type="Google" id="ProtNLM"/>
    </source>
</evidence>
<protein>
    <recommendedName>
        <fullName evidence="4">Secretoglobin family 3A member 1</fullName>
    </recommendedName>
</protein>
<feature type="chain" id="PRO_5023936414" description="Secretoglobin family 3A member 1" evidence="1">
    <location>
        <begin position="20"/>
        <end position="146"/>
    </location>
</feature>
<dbReference type="Pfam" id="PF20490">
    <property type="entry name" value="SCGB3A"/>
    <property type="match status" value="1"/>
</dbReference>
<accession>F6YTT8</accession>
<dbReference type="PANTHER" id="PTHR34829:SF1">
    <property type="entry name" value="SECRETOGLOBIN FAMILY 3A MEMBER 1"/>
    <property type="match status" value="1"/>
</dbReference>
<keyword evidence="3" id="KW-1185">Reference proteome</keyword>
<dbReference type="InParanoid" id="F6YTT8"/>
<dbReference type="eggNOG" id="ENOG502T3N5">
    <property type="taxonomic scope" value="Eukaryota"/>
</dbReference>
<reference evidence="2 3" key="1">
    <citation type="journal article" date="2007" name="Nature">
        <title>Genome of the marsupial Monodelphis domestica reveals innovation in non-coding sequences.</title>
        <authorList>
            <person name="Mikkelsen T.S."/>
            <person name="Wakefield M.J."/>
            <person name="Aken B."/>
            <person name="Amemiya C.T."/>
            <person name="Chang J.L."/>
            <person name="Duke S."/>
            <person name="Garber M."/>
            <person name="Gentles A.J."/>
            <person name="Goodstadt L."/>
            <person name="Heger A."/>
            <person name="Jurka J."/>
            <person name="Kamal M."/>
            <person name="Mauceli E."/>
            <person name="Searle S.M."/>
            <person name="Sharpe T."/>
            <person name="Baker M.L."/>
            <person name="Batzer M.A."/>
            <person name="Benos P.V."/>
            <person name="Belov K."/>
            <person name="Clamp M."/>
            <person name="Cook A."/>
            <person name="Cuff J."/>
            <person name="Das R."/>
            <person name="Davidow L."/>
            <person name="Deakin J.E."/>
            <person name="Fazzari M.J."/>
            <person name="Glass J.L."/>
            <person name="Grabherr M."/>
            <person name="Greally J.M."/>
            <person name="Gu W."/>
            <person name="Hore T.A."/>
            <person name="Huttley G.A."/>
            <person name="Kleber M."/>
            <person name="Jirtle R.L."/>
            <person name="Koina E."/>
            <person name="Lee J.T."/>
            <person name="Mahony S."/>
            <person name="Marra M.A."/>
            <person name="Miller R.D."/>
            <person name="Nicholls R.D."/>
            <person name="Oda M."/>
            <person name="Papenfuss A.T."/>
            <person name="Parra Z.E."/>
            <person name="Pollock D.D."/>
            <person name="Ray D.A."/>
            <person name="Schein J.E."/>
            <person name="Speed T.P."/>
            <person name="Thompson K."/>
            <person name="VandeBerg J.L."/>
            <person name="Wade C.M."/>
            <person name="Walker J.A."/>
            <person name="Waters P.D."/>
            <person name="Webber C."/>
            <person name="Weidman J.R."/>
            <person name="Xie X."/>
            <person name="Zody M.C."/>
            <person name="Baldwin J."/>
            <person name="Abdouelleil A."/>
            <person name="Abdulkadir J."/>
            <person name="Abebe A."/>
            <person name="Abera B."/>
            <person name="Abreu J."/>
            <person name="Acer S.C."/>
            <person name="Aftuck L."/>
            <person name="Alexander A."/>
            <person name="An P."/>
            <person name="Anderson E."/>
            <person name="Anderson S."/>
            <person name="Arachi H."/>
            <person name="Azer M."/>
            <person name="Bachantsang P."/>
            <person name="Barry A."/>
            <person name="Bayul T."/>
            <person name="Berlin A."/>
            <person name="Bessette D."/>
            <person name="Bloom T."/>
            <person name="Bloom T."/>
            <person name="Boguslavskiy L."/>
            <person name="Bonnet C."/>
            <person name="Boukhgalter B."/>
            <person name="Bourzgui I."/>
            <person name="Brown A."/>
            <person name="Cahill P."/>
            <person name="Channer S."/>
            <person name="Cheshatsang Y."/>
            <person name="Chuda L."/>
            <person name="Citroen M."/>
            <person name="Collymore A."/>
            <person name="Cooke P."/>
            <person name="Costello M."/>
            <person name="D'Aco K."/>
            <person name="Daza R."/>
            <person name="De Haan G."/>
            <person name="DeGray S."/>
            <person name="DeMaso C."/>
            <person name="Dhargay N."/>
            <person name="Dooley K."/>
            <person name="Dooley E."/>
            <person name="Doricent M."/>
            <person name="Dorje P."/>
            <person name="Dorjee K."/>
            <person name="Dupes A."/>
            <person name="Elong R."/>
            <person name="Falk J."/>
            <person name="Farina A."/>
            <person name="Faro S."/>
            <person name="Ferguson D."/>
            <person name="Fisher S."/>
            <person name="Foley C.D."/>
            <person name="Franke A."/>
            <person name="Friedrich D."/>
            <person name="Gadbois L."/>
            <person name="Gearin G."/>
            <person name="Gearin C.R."/>
            <person name="Giannoukos G."/>
            <person name="Goode T."/>
            <person name="Graham J."/>
            <person name="Grandbois E."/>
            <person name="Grewal S."/>
            <person name="Gyaltsen K."/>
            <person name="Hafez N."/>
            <person name="Hagos B."/>
            <person name="Hall J."/>
            <person name="Henson C."/>
            <person name="Hollinger A."/>
            <person name="Honan T."/>
            <person name="Huard M.D."/>
            <person name="Hughes L."/>
            <person name="Hurhula B."/>
            <person name="Husby M.E."/>
            <person name="Kamat A."/>
            <person name="Kanga B."/>
            <person name="Kashin S."/>
            <person name="Khazanovich D."/>
            <person name="Kisner P."/>
            <person name="Lance K."/>
            <person name="Lara M."/>
            <person name="Lee W."/>
            <person name="Lennon N."/>
            <person name="Letendre F."/>
            <person name="LeVine R."/>
            <person name="Lipovsky A."/>
            <person name="Liu X."/>
            <person name="Liu J."/>
            <person name="Liu S."/>
            <person name="Lokyitsang T."/>
            <person name="Lokyitsang Y."/>
            <person name="Lubonja R."/>
            <person name="Lui A."/>
            <person name="MacDonald P."/>
            <person name="Magnisalis V."/>
            <person name="Maru K."/>
            <person name="Matthews C."/>
            <person name="McCusker W."/>
            <person name="McDonough S."/>
            <person name="Mehta T."/>
            <person name="Meldrim J."/>
            <person name="Meneus L."/>
            <person name="Mihai O."/>
            <person name="Mihalev A."/>
            <person name="Mihova T."/>
            <person name="Mittelman R."/>
            <person name="Mlenga V."/>
            <person name="Montmayeur A."/>
            <person name="Mulrain L."/>
            <person name="Navidi A."/>
            <person name="Naylor J."/>
            <person name="Negash T."/>
            <person name="Nguyen T."/>
            <person name="Nguyen N."/>
            <person name="Nicol R."/>
            <person name="Norbu C."/>
            <person name="Norbu N."/>
            <person name="Novod N."/>
            <person name="O'Neill B."/>
            <person name="Osman S."/>
            <person name="Markiewicz E."/>
            <person name="Oyono O.L."/>
            <person name="Patti C."/>
            <person name="Phunkhang P."/>
            <person name="Pierre F."/>
            <person name="Priest M."/>
            <person name="Raghuraman S."/>
            <person name="Rege F."/>
            <person name="Reyes R."/>
            <person name="Rise C."/>
            <person name="Rogov P."/>
            <person name="Ross K."/>
            <person name="Ryan E."/>
            <person name="Settipalli S."/>
            <person name="Shea T."/>
            <person name="Sherpa N."/>
            <person name="Shi L."/>
            <person name="Shih D."/>
            <person name="Sparrow T."/>
            <person name="Spaulding J."/>
            <person name="Stalker J."/>
            <person name="Stange-Thomann N."/>
            <person name="Stavropoulos S."/>
            <person name="Stone C."/>
            <person name="Strader C."/>
            <person name="Tesfaye S."/>
            <person name="Thomson T."/>
            <person name="Thoulutsang Y."/>
            <person name="Thoulutsang D."/>
            <person name="Topham K."/>
            <person name="Topping I."/>
            <person name="Tsamla T."/>
            <person name="Vassiliev H."/>
            <person name="Vo A."/>
            <person name="Wangchuk T."/>
            <person name="Wangdi T."/>
            <person name="Weiand M."/>
            <person name="Wilkinson J."/>
            <person name="Wilson A."/>
            <person name="Yadav S."/>
            <person name="Young G."/>
            <person name="Yu Q."/>
            <person name="Zembek L."/>
            <person name="Zhong D."/>
            <person name="Zimmer A."/>
            <person name="Zwirko Z."/>
            <person name="Jaffe D.B."/>
            <person name="Alvarez P."/>
            <person name="Brockman W."/>
            <person name="Butler J."/>
            <person name="Chin C."/>
            <person name="Gnerre S."/>
            <person name="MacCallum I."/>
            <person name="Graves J.A."/>
            <person name="Ponting C.P."/>
            <person name="Breen M."/>
            <person name="Samollow P.B."/>
            <person name="Lander E.S."/>
            <person name="Lindblad-Toh K."/>
        </authorList>
    </citation>
    <scope>NUCLEOTIDE SEQUENCE [LARGE SCALE GENOMIC DNA]</scope>
</reference>
<feature type="signal peptide" evidence="1">
    <location>
        <begin position="1"/>
        <end position="19"/>
    </location>
</feature>
<evidence type="ECO:0000256" key="1">
    <source>
        <dbReference type="SAM" id="SignalP"/>
    </source>
</evidence>
<organism evidence="2 3">
    <name type="scientific">Monodelphis domestica</name>
    <name type="common">Gray short-tailed opossum</name>
    <dbReference type="NCBI Taxonomy" id="13616"/>
    <lineage>
        <taxon>Eukaryota</taxon>
        <taxon>Metazoa</taxon>
        <taxon>Chordata</taxon>
        <taxon>Craniata</taxon>
        <taxon>Vertebrata</taxon>
        <taxon>Euteleostomi</taxon>
        <taxon>Mammalia</taxon>
        <taxon>Metatheria</taxon>
        <taxon>Didelphimorphia</taxon>
        <taxon>Didelphidae</taxon>
        <taxon>Monodelphis</taxon>
    </lineage>
</organism>
<dbReference type="STRING" id="13616.ENSMODP00000004804"/>
<keyword evidence="1" id="KW-0732">Signal</keyword>
<dbReference type="GeneTree" id="ENSGT00420000029848"/>
<dbReference type="Bgee" id="ENSMODG00000003922">
    <property type="expression patterns" value="Expressed in lung and 4 other cell types or tissues"/>
</dbReference>
<dbReference type="AlphaFoldDB" id="F6YTT8"/>
<dbReference type="OMA" id="MELTATF"/>
<sequence>MKLTMGFLMAALTLCGSSAFAFFLDSPIKPPIQPTEIQNSIAKPVVESVPNPVLGNFSLLKLILRGLGIPVDHLVEGSRKCVEELGSDSVGAVKNLLVIILLWVFAVSSLHLSPRGESKLQGPHHAPVGFWASSQFCGFFQVKAFL</sequence>
<evidence type="ECO:0000313" key="2">
    <source>
        <dbReference type="Ensembl" id="ENSMODP00000004804.3"/>
    </source>
</evidence>